<proteinExistence type="predicted"/>
<evidence type="ECO:0000256" key="1">
    <source>
        <dbReference type="SAM" id="MobiDB-lite"/>
    </source>
</evidence>
<organism evidence="2 3">
    <name type="scientific">Brevundimonas olei</name>
    <dbReference type="NCBI Taxonomy" id="657642"/>
    <lineage>
        <taxon>Bacteria</taxon>
        <taxon>Pseudomonadati</taxon>
        <taxon>Pseudomonadota</taxon>
        <taxon>Alphaproteobacteria</taxon>
        <taxon>Caulobacterales</taxon>
        <taxon>Caulobacteraceae</taxon>
        <taxon>Brevundimonas</taxon>
    </lineage>
</organism>
<dbReference type="RefSeq" id="WP_338576563.1">
    <property type="nucleotide sequence ID" value="NZ_CP146369.1"/>
</dbReference>
<reference evidence="2 3" key="1">
    <citation type="submission" date="2024-02" db="EMBL/GenBank/DDBJ databases">
        <title>Distribution and functional of Brevundimonas-related endobacteria within Verticillium dahliae.</title>
        <authorList>
            <person name="Zeng H."/>
        </authorList>
    </citation>
    <scope>NUCLEOTIDE SEQUENCE [LARGE SCALE GENOMIC DNA]</scope>
    <source>
        <strain evidence="2 3">TRM 44200</strain>
    </source>
</reference>
<keyword evidence="3" id="KW-1185">Reference proteome</keyword>
<gene>
    <name evidence="2" type="ORF">V8J38_14240</name>
</gene>
<sequence>MIPKRDDWSAMFEFGRDLRRLFEKARDSDDLGWLELIGAGLVEVEARQQAVDAGRVSCARPYDAALRAAALWREHARRCGAAASIDRAEAAGRDAAKAAANDDQGIRTALDMAQTGMLAFDLRGGPERLTAALELLADLPTARRTDTTAAMAALHARLRARQALLSGRLPDLTEATALLDAALARLKTGRAVEDELRMDRAVVTLEAGLIARDPRLLDQAGRDLRALVEAASPEQRPLSRARALALCGAGMAALAAVAEDAAARDQAHALFDAAAQLFTPDHSPLDWAAIQVMRAERETLPPLVLVQAEALTEGGGLILGALAHEQRVAQEAARAGAVGDLSALLEIEGSLRRRLVRPSVSATPLDWAAEQIGLARIALARARWTGETPRAVGLMLAEAAQTAREHGASSLAERAERLAPRPQTV</sequence>
<dbReference type="EMBL" id="CP146369">
    <property type="protein sequence ID" value="WWT54388.1"/>
    <property type="molecule type" value="Genomic_DNA"/>
</dbReference>
<protein>
    <submittedName>
        <fullName evidence="2">Uncharacterized protein</fullName>
    </submittedName>
</protein>
<accession>A0ABZ2I9Y1</accession>
<evidence type="ECO:0000313" key="2">
    <source>
        <dbReference type="EMBL" id="WWT54388.1"/>
    </source>
</evidence>
<feature type="region of interest" description="Disordered" evidence="1">
    <location>
        <begin position="405"/>
        <end position="425"/>
    </location>
</feature>
<dbReference type="Proteomes" id="UP001363460">
    <property type="component" value="Chromosome"/>
</dbReference>
<feature type="compositionally biased region" description="Basic and acidic residues" evidence="1">
    <location>
        <begin position="405"/>
        <end position="419"/>
    </location>
</feature>
<evidence type="ECO:0000313" key="3">
    <source>
        <dbReference type="Proteomes" id="UP001363460"/>
    </source>
</evidence>
<name>A0ABZ2I9Y1_9CAUL</name>